<reference evidence="2 3" key="1">
    <citation type="submission" date="2018-03" db="EMBL/GenBank/DDBJ databases">
        <authorList>
            <person name="Gully D."/>
        </authorList>
    </citation>
    <scope>NUCLEOTIDE SEQUENCE [LARGE SCALE GENOMIC DNA]</scope>
    <source>
        <strain evidence="2">ORS3257</strain>
    </source>
</reference>
<dbReference type="EMBL" id="JAGIKT010000071">
    <property type="protein sequence ID" value="MBP0114873.1"/>
    <property type="molecule type" value="Genomic_DNA"/>
</dbReference>
<evidence type="ECO:0000313" key="3">
    <source>
        <dbReference type="Proteomes" id="UP000246085"/>
    </source>
</evidence>
<accession>A0A2U3PS89</accession>
<dbReference type="AlphaFoldDB" id="A0A2U3PS89"/>
<evidence type="ECO:0000313" key="2">
    <source>
        <dbReference type="EMBL" id="SPP91979.1"/>
    </source>
</evidence>
<evidence type="ECO:0000313" key="4">
    <source>
        <dbReference type="Proteomes" id="UP000669317"/>
    </source>
</evidence>
<protein>
    <submittedName>
        <fullName evidence="2">Uncharacterized protein</fullName>
    </submittedName>
</protein>
<organism evidence="2 3">
    <name type="scientific">Bradyrhizobium vignae</name>
    <dbReference type="NCBI Taxonomy" id="1549949"/>
    <lineage>
        <taxon>Bacteria</taxon>
        <taxon>Pseudomonadati</taxon>
        <taxon>Pseudomonadota</taxon>
        <taxon>Alphaproteobacteria</taxon>
        <taxon>Hyphomicrobiales</taxon>
        <taxon>Nitrobacteraceae</taxon>
        <taxon>Bradyrhizobium</taxon>
    </lineage>
</organism>
<gene>
    <name evidence="2" type="ORF">BRAD3257_0825</name>
    <name evidence="1" type="ORF">JWS04_28160</name>
</gene>
<dbReference type="EMBL" id="LS398110">
    <property type="protein sequence ID" value="SPP91979.1"/>
    <property type="molecule type" value="Genomic_DNA"/>
</dbReference>
<accession>A0A4Q0R2B7</accession>
<name>A0A2U3PS89_9BRAD</name>
<dbReference type="RefSeq" id="WP_027573332.1">
    <property type="nucleotide sequence ID" value="NZ_JAGIKT010000071.1"/>
</dbReference>
<sequence>MIKIIAVLCSLASPSNCHEQLVTSSDFAQVSVQSCLMGAPQLAEWMNQHPAERLAAWRCVIGQQTGRGI</sequence>
<evidence type="ECO:0000313" key="1">
    <source>
        <dbReference type="EMBL" id="MBP0114873.1"/>
    </source>
</evidence>
<dbReference type="OrthoDB" id="7363897at2"/>
<proteinExistence type="predicted"/>
<keyword evidence="4" id="KW-1185">Reference proteome</keyword>
<dbReference type="Proteomes" id="UP000246085">
    <property type="component" value="Chromosome BRAD3257"/>
</dbReference>
<dbReference type="Proteomes" id="UP000669317">
    <property type="component" value="Unassembled WGS sequence"/>
</dbReference>
<reference evidence="1 4" key="2">
    <citation type="submission" date="2021-03" db="EMBL/GenBank/DDBJ databases">
        <title>Genome Sequence of Bradyrhizobium vignae strain ISRA400.</title>
        <authorList>
            <person name="Tisa L.S."/>
            <person name="Svistoonoff S."/>
            <person name="Hocher V."/>
            <person name="Fall S."/>
            <person name="Zaiya A."/>
            <person name="Naing D."/>
            <person name="Niang N."/>
            <person name="Diouf A."/>
            <person name="Dasylva M.C."/>
            <person name="Toure O."/>
            <person name="Gueye M."/>
            <person name="Gully D."/>
            <person name="Tisseyre P."/>
            <person name="Simpson S."/>
            <person name="Morris K."/>
            <person name="Thomas W.K."/>
        </authorList>
    </citation>
    <scope>NUCLEOTIDE SEQUENCE [LARGE SCALE GENOMIC DNA]</scope>
    <source>
        <strain evidence="1 4">ISRA400</strain>
    </source>
</reference>
<dbReference type="KEGG" id="bvz:BRAD3257_0825"/>